<dbReference type="PANTHER" id="PTHR48080:SF5">
    <property type="entry name" value="D(-)-TARTRATE DEHYDRATASE"/>
    <property type="match status" value="1"/>
</dbReference>
<dbReference type="Pfam" id="PF02746">
    <property type="entry name" value="MR_MLE_N"/>
    <property type="match status" value="1"/>
</dbReference>
<dbReference type="AlphaFoldDB" id="A0A179SJX6"/>
<dbReference type="STRING" id="427683.A5481_00230"/>
<feature type="binding site" evidence="2">
    <location>
        <position position="238"/>
    </location>
    <ligand>
        <name>substrate</name>
    </ligand>
</feature>
<feature type="domain" description="Mandelate racemase/muconate lactonizing enzyme C-terminal" evidence="5">
    <location>
        <begin position="161"/>
        <end position="259"/>
    </location>
</feature>
<evidence type="ECO:0000259" key="5">
    <source>
        <dbReference type="SMART" id="SM00922"/>
    </source>
</evidence>
<dbReference type="OrthoDB" id="9802699at2"/>
<feature type="binding site" evidence="2">
    <location>
        <position position="53"/>
    </location>
    <ligand>
        <name>substrate</name>
    </ligand>
</feature>
<feature type="binding site" evidence="3">
    <location>
        <position position="264"/>
    </location>
    <ligand>
        <name>Mg(2+)</name>
        <dbReference type="ChEBI" id="CHEBI:18420"/>
    </ligand>
</feature>
<dbReference type="InterPro" id="IPR013342">
    <property type="entry name" value="Mandelate_racemase_C"/>
</dbReference>
<dbReference type="PANTHER" id="PTHR48080">
    <property type="entry name" value="D-GALACTONATE DEHYDRATASE-RELATED"/>
    <property type="match status" value="1"/>
</dbReference>
<dbReference type="SUPFAM" id="SSF51604">
    <property type="entry name" value="Enolase C-terminal domain-like"/>
    <property type="match status" value="1"/>
</dbReference>
<feature type="binding site" evidence="2">
    <location>
        <position position="19"/>
    </location>
    <ligand>
        <name>substrate</name>
    </ligand>
</feature>
<organism evidence="6 7">
    <name type="scientific">Methylobacterium platani</name>
    <dbReference type="NCBI Taxonomy" id="427683"/>
    <lineage>
        <taxon>Bacteria</taxon>
        <taxon>Pseudomonadati</taxon>
        <taxon>Pseudomonadota</taxon>
        <taxon>Alphaproteobacteria</taxon>
        <taxon>Hyphomicrobiales</taxon>
        <taxon>Methylobacteriaceae</taxon>
        <taxon>Methylobacterium</taxon>
    </lineage>
</organism>
<dbReference type="Gene3D" id="3.20.20.120">
    <property type="entry name" value="Enolase-like C-terminal domain"/>
    <property type="match status" value="1"/>
</dbReference>
<keyword evidence="3" id="KW-0460">Magnesium</keyword>
<feature type="site" description="Transition state stabilizer" evidence="4">
    <location>
        <position position="53"/>
    </location>
</feature>
<feature type="binding site" evidence="2">
    <location>
        <position position="99"/>
    </location>
    <ligand>
        <name>substrate</name>
    </ligand>
</feature>
<dbReference type="Proteomes" id="UP000078316">
    <property type="component" value="Unassembled WGS sequence"/>
</dbReference>
<feature type="binding site" evidence="2">
    <location>
        <position position="321"/>
    </location>
    <ligand>
        <name>substrate</name>
    </ligand>
</feature>
<feature type="site" description="Increases basicity of active site His" evidence="4">
    <location>
        <position position="291"/>
    </location>
</feature>
<comment type="cofactor">
    <cofactor evidence="3">
        <name>Mg(2+)</name>
        <dbReference type="ChEBI" id="CHEBI:18420"/>
    </cofactor>
    <text evidence="3">Binds 1 Mg(2+) ion per subunit.</text>
</comment>
<evidence type="ECO:0000256" key="2">
    <source>
        <dbReference type="PIRSR" id="PIRSR634611-2"/>
    </source>
</evidence>
<dbReference type="SFLD" id="SFLDG00179">
    <property type="entry name" value="mandelate_racemase"/>
    <property type="match status" value="1"/>
</dbReference>
<keyword evidence="3" id="KW-0479">Metal-binding</keyword>
<dbReference type="InterPro" id="IPR036849">
    <property type="entry name" value="Enolase-like_C_sf"/>
</dbReference>
<dbReference type="Gene3D" id="3.30.390.10">
    <property type="entry name" value="Enolase-like, N-terminal domain"/>
    <property type="match status" value="1"/>
</dbReference>
<dbReference type="RefSeq" id="WP_048433503.1">
    <property type="nucleotide sequence ID" value="NZ_LWHQ01000001.1"/>
</dbReference>
<feature type="active site" description="acceptor" evidence="1">
    <location>
        <position position="182"/>
    </location>
</feature>
<feature type="active site" description="Proton donor/acceptor" evidence="1">
    <location>
        <position position="321"/>
    </location>
</feature>
<feature type="site" description="Transition state stabilizer" evidence="4">
    <location>
        <position position="340"/>
    </location>
</feature>
<dbReference type="SMART" id="SM00922">
    <property type="entry name" value="MR_MLE"/>
    <property type="match status" value="1"/>
</dbReference>
<feature type="binding site" evidence="2">
    <location>
        <position position="180"/>
    </location>
    <ligand>
        <name>substrate</name>
    </ligand>
</feature>
<dbReference type="SFLD" id="SFLDS00001">
    <property type="entry name" value="Enolase"/>
    <property type="match status" value="1"/>
</dbReference>
<comment type="caution">
    <text evidence="6">The sequence shown here is derived from an EMBL/GenBank/DDBJ whole genome shotgun (WGS) entry which is preliminary data.</text>
</comment>
<dbReference type="InterPro" id="IPR034611">
    <property type="entry name" value="D-tartrate_dehydratase"/>
</dbReference>
<dbReference type="GO" id="GO:0047808">
    <property type="term" value="F:D(-)-tartrate dehydratase activity"/>
    <property type="evidence" value="ECO:0007669"/>
    <property type="project" value="InterPro"/>
</dbReference>
<accession>A0A179SJX6</accession>
<evidence type="ECO:0000256" key="3">
    <source>
        <dbReference type="PIRSR" id="PIRSR634611-3"/>
    </source>
</evidence>
<feature type="binding site" evidence="3">
    <location>
        <position position="212"/>
    </location>
    <ligand>
        <name>Mg(2+)</name>
        <dbReference type="ChEBI" id="CHEBI:18420"/>
    </ligand>
</feature>
<dbReference type="GO" id="GO:0046872">
    <property type="term" value="F:metal ion binding"/>
    <property type="evidence" value="ECO:0007669"/>
    <property type="project" value="UniProtKB-KW"/>
</dbReference>
<evidence type="ECO:0000313" key="6">
    <source>
        <dbReference type="EMBL" id="OAS27792.1"/>
    </source>
</evidence>
<evidence type="ECO:0000256" key="1">
    <source>
        <dbReference type="PIRSR" id="PIRSR634611-1"/>
    </source>
</evidence>
<dbReference type="InterPro" id="IPR029065">
    <property type="entry name" value="Enolase_C-like"/>
</dbReference>
<dbReference type="InterPro" id="IPR013341">
    <property type="entry name" value="Mandelate_racemase_N_dom"/>
</dbReference>
<dbReference type="CDD" id="cd03326">
    <property type="entry name" value="MR_like_1"/>
    <property type="match status" value="1"/>
</dbReference>
<reference evidence="6 7" key="1">
    <citation type="submission" date="2016-04" db="EMBL/GenBank/DDBJ databases">
        <authorList>
            <person name="Evans L.H."/>
            <person name="Alamgir A."/>
            <person name="Owens N."/>
            <person name="Weber N.D."/>
            <person name="Virtaneva K."/>
            <person name="Barbian K."/>
            <person name="Babar A."/>
            <person name="Rosenke K."/>
        </authorList>
    </citation>
    <scope>NUCLEOTIDE SEQUENCE [LARGE SCALE GENOMIC DNA]</scope>
    <source>
        <strain evidence="6 7">PMB02</strain>
    </source>
</reference>
<sequence>MRITAIRDIVAPIKSDIANAWIDFSTMTASVVAVVTDVVVDGRPVVGFGFNSNGRYAPQGLLRERFIPRLLSAAPEDLQGEDGLIDPHRAWAAMMRNEKPGGHGERSVAVGVLDMALWDALAKAKGVPLWRLLADRYRGGEADPTAWVYAAGGYYYPGKGVGALQDEMRSYLDRGYSTVKMKVGLVPLEEDVARIEAVLAVLGGDGSRLCVDVNGRFTLEEAIRFGRAVAPYGLRWYEEPVDPLDYLAHAALATTYDGVLATGENLFSHQDARNLIRHGGLRPDRDILQFDPALSYGLVEYLRTLEVLRAHGWSPRRCVPHGGHQFALNIAVGLGLGGNESYPDVFAPFGGFADAVPVADSRVAMPDVPGIGFEAKSALYAVMRPLERA</sequence>
<protein>
    <submittedName>
        <fullName evidence="6">Mandelate racemase</fullName>
    </submittedName>
</protein>
<feature type="binding site" evidence="3">
    <location>
        <position position="238"/>
    </location>
    <ligand>
        <name>Mg(2+)</name>
        <dbReference type="ChEBI" id="CHEBI:18420"/>
    </ligand>
</feature>
<dbReference type="SFLD" id="SFLDF00118">
    <property type="entry name" value="D-tartrate_dehydratase"/>
    <property type="match status" value="1"/>
</dbReference>
<dbReference type="SUPFAM" id="SSF54826">
    <property type="entry name" value="Enolase N-terminal domain-like"/>
    <property type="match status" value="1"/>
</dbReference>
<gene>
    <name evidence="6" type="ORF">A5481_00230</name>
</gene>
<evidence type="ECO:0000256" key="4">
    <source>
        <dbReference type="PIRSR" id="PIRSR634611-4"/>
    </source>
</evidence>
<dbReference type="Pfam" id="PF13378">
    <property type="entry name" value="MR_MLE_C"/>
    <property type="match status" value="1"/>
</dbReference>
<feature type="site" description="Transition state stabilizer" evidence="4">
    <location>
        <position position="180"/>
    </location>
</feature>
<feature type="binding site" evidence="2">
    <location>
        <position position="154"/>
    </location>
    <ligand>
        <name>substrate</name>
    </ligand>
</feature>
<proteinExistence type="predicted"/>
<dbReference type="InterPro" id="IPR029017">
    <property type="entry name" value="Enolase-like_N"/>
</dbReference>
<feature type="binding site" evidence="2">
    <location>
        <position position="264"/>
    </location>
    <ligand>
        <name>substrate</name>
    </ligand>
</feature>
<dbReference type="InterPro" id="IPR034593">
    <property type="entry name" value="DgoD-like"/>
</dbReference>
<dbReference type="EMBL" id="LWHQ01000001">
    <property type="protein sequence ID" value="OAS27792.1"/>
    <property type="molecule type" value="Genomic_DNA"/>
</dbReference>
<evidence type="ECO:0000313" key="7">
    <source>
        <dbReference type="Proteomes" id="UP000078316"/>
    </source>
</evidence>
<name>A0A179SJX6_9HYPH</name>